<protein>
    <recommendedName>
        <fullName evidence="2">Flavinylation-associated cytochrome domain-containing protein</fullName>
    </recommendedName>
</protein>
<dbReference type="GO" id="GO:0022904">
    <property type="term" value="P:respiratory electron transport chain"/>
    <property type="evidence" value="ECO:0007669"/>
    <property type="project" value="InterPro"/>
</dbReference>
<dbReference type="Pfam" id="PF14358">
    <property type="entry name" value="DUF4405"/>
    <property type="match status" value="1"/>
</dbReference>
<keyword evidence="1" id="KW-0472">Membrane</keyword>
<dbReference type="AlphaFoldDB" id="A0A1E3VNM4"/>
<organism evidence="3 4">
    <name type="scientific">Methyloceanibacter stevinii</name>
    <dbReference type="NCBI Taxonomy" id="1774970"/>
    <lineage>
        <taxon>Bacteria</taxon>
        <taxon>Pseudomonadati</taxon>
        <taxon>Pseudomonadota</taxon>
        <taxon>Alphaproteobacteria</taxon>
        <taxon>Hyphomicrobiales</taxon>
        <taxon>Hyphomicrobiaceae</taxon>
        <taxon>Methyloceanibacter</taxon>
    </lineage>
</organism>
<feature type="transmembrane region" description="Helical" evidence="1">
    <location>
        <begin position="71"/>
        <end position="91"/>
    </location>
</feature>
<sequence length="166" mass="17724">MSDTLKNYITAISAALFLVVAGSGLAMFFGIGEDLVKELHEWLAVIFIVAIGLHIVRNWGGMKTYFRRGTIIAPVAVAAVVAAAFVVPAALSGRENPMPVLFQSLEKAKLEDLARVLELPADSVADILEQKGFVVLSTDLSVSEIAADSGRPPMAALMTIVEAKRE</sequence>
<accession>A0A1E3VNM4</accession>
<name>A0A1E3VNM4_9HYPH</name>
<feature type="transmembrane region" description="Helical" evidence="1">
    <location>
        <begin position="42"/>
        <end position="59"/>
    </location>
</feature>
<dbReference type="InterPro" id="IPR016174">
    <property type="entry name" value="Di-haem_cyt_TM"/>
</dbReference>
<dbReference type="EMBL" id="LPWE01000011">
    <property type="protein sequence ID" value="ODR95124.1"/>
    <property type="molecule type" value="Genomic_DNA"/>
</dbReference>
<dbReference type="InterPro" id="IPR025517">
    <property type="entry name" value="DUF4405"/>
</dbReference>
<dbReference type="SUPFAM" id="SSF81342">
    <property type="entry name" value="Transmembrane di-heme cytochromes"/>
    <property type="match status" value="1"/>
</dbReference>
<proteinExistence type="predicted"/>
<gene>
    <name evidence="3" type="ORF">AUC70_05235</name>
</gene>
<feature type="domain" description="Flavinylation-associated cytochrome" evidence="2">
    <location>
        <begin position="9"/>
        <end position="59"/>
    </location>
</feature>
<dbReference type="Proteomes" id="UP000094172">
    <property type="component" value="Unassembled WGS sequence"/>
</dbReference>
<feature type="transmembrane region" description="Helical" evidence="1">
    <location>
        <begin position="7"/>
        <end position="30"/>
    </location>
</feature>
<evidence type="ECO:0000256" key="1">
    <source>
        <dbReference type="SAM" id="Phobius"/>
    </source>
</evidence>
<evidence type="ECO:0000313" key="4">
    <source>
        <dbReference type="Proteomes" id="UP000094172"/>
    </source>
</evidence>
<comment type="caution">
    <text evidence="3">The sequence shown here is derived from an EMBL/GenBank/DDBJ whole genome shotgun (WGS) entry which is preliminary data.</text>
</comment>
<keyword evidence="1" id="KW-0812">Transmembrane</keyword>
<dbReference type="GO" id="GO:0016020">
    <property type="term" value="C:membrane"/>
    <property type="evidence" value="ECO:0007669"/>
    <property type="project" value="InterPro"/>
</dbReference>
<reference evidence="3 4" key="1">
    <citation type="journal article" date="2016" name="Environ. Microbiol.">
        <title>New Methyloceanibacter diversity from North Sea sediments includes methanotroph containing solely the soluble methane monooxygenase.</title>
        <authorList>
            <person name="Vekeman B."/>
            <person name="Kerckhof F.M."/>
            <person name="Cremers G."/>
            <person name="de Vos P."/>
            <person name="Vandamme P."/>
            <person name="Boon N."/>
            <person name="Op den Camp H.J."/>
            <person name="Heylen K."/>
        </authorList>
    </citation>
    <scope>NUCLEOTIDE SEQUENCE [LARGE SCALE GENOMIC DNA]</scope>
    <source>
        <strain evidence="3 4">R-67176</strain>
    </source>
</reference>
<evidence type="ECO:0000259" key="2">
    <source>
        <dbReference type="Pfam" id="PF14358"/>
    </source>
</evidence>
<dbReference type="RefSeq" id="WP_069444421.1">
    <property type="nucleotide sequence ID" value="NZ_LPWE01000011.1"/>
</dbReference>
<evidence type="ECO:0000313" key="3">
    <source>
        <dbReference type="EMBL" id="ODR95124.1"/>
    </source>
</evidence>
<keyword evidence="1" id="KW-1133">Transmembrane helix</keyword>
<keyword evidence="4" id="KW-1185">Reference proteome</keyword>